<protein>
    <recommendedName>
        <fullName evidence="2">Helix-turn-helix domain-containing protein</fullName>
    </recommendedName>
</protein>
<evidence type="ECO:0000313" key="1">
    <source>
        <dbReference type="EMBL" id="MPN36268.1"/>
    </source>
</evidence>
<name>A0A645HB59_9ZZZZ</name>
<dbReference type="EMBL" id="VSSQ01090306">
    <property type="protein sequence ID" value="MPN36268.1"/>
    <property type="molecule type" value="Genomic_DNA"/>
</dbReference>
<comment type="caution">
    <text evidence="1">The sequence shown here is derived from an EMBL/GenBank/DDBJ whole genome shotgun (WGS) entry which is preliminary data.</text>
</comment>
<accession>A0A645HB59</accession>
<dbReference type="AlphaFoldDB" id="A0A645HB59"/>
<proteinExistence type="predicted"/>
<gene>
    <name evidence="1" type="ORF">SDC9_183777</name>
</gene>
<reference evidence="1" key="1">
    <citation type="submission" date="2019-08" db="EMBL/GenBank/DDBJ databases">
        <authorList>
            <person name="Kucharzyk K."/>
            <person name="Murdoch R.W."/>
            <person name="Higgins S."/>
            <person name="Loffler F."/>
        </authorList>
    </citation>
    <scope>NUCLEOTIDE SEQUENCE</scope>
</reference>
<sequence>MTVNVPIEFNQEIIEELVQLTKQRIEEEQTQQPKLNELPPYPTRKQLKQQLKIGDTRLNSWINHGLKTIPFGKETRFDRADVKLFLDSLKI</sequence>
<organism evidence="1">
    <name type="scientific">bioreactor metagenome</name>
    <dbReference type="NCBI Taxonomy" id="1076179"/>
    <lineage>
        <taxon>unclassified sequences</taxon>
        <taxon>metagenomes</taxon>
        <taxon>ecological metagenomes</taxon>
    </lineage>
</organism>
<evidence type="ECO:0008006" key="2">
    <source>
        <dbReference type="Google" id="ProtNLM"/>
    </source>
</evidence>